<dbReference type="PANTHER" id="PTHR34849:SF3">
    <property type="entry name" value="SSR2962 PROTEIN"/>
    <property type="match status" value="1"/>
</dbReference>
<name>A0A0G1U010_9BACT</name>
<dbReference type="Gene3D" id="1.10.10.10">
    <property type="entry name" value="Winged helix-like DNA-binding domain superfamily/Winged helix DNA-binding domain"/>
    <property type="match status" value="1"/>
</dbReference>
<evidence type="ECO:0008006" key="3">
    <source>
        <dbReference type="Google" id="ProtNLM"/>
    </source>
</evidence>
<dbReference type="Proteomes" id="UP000034739">
    <property type="component" value="Unassembled WGS sequence"/>
</dbReference>
<reference evidence="1 2" key="1">
    <citation type="journal article" date="2015" name="Nature">
        <title>rRNA introns, odd ribosomes, and small enigmatic genomes across a large radiation of phyla.</title>
        <authorList>
            <person name="Brown C.T."/>
            <person name="Hug L.A."/>
            <person name="Thomas B.C."/>
            <person name="Sharon I."/>
            <person name="Castelle C.J."/>
            <person name="Singh A."/>
            <person name="Wilkins M.J."/>
            <person name="Williams K.H."/>
            <person name="Banfield J.F."/>
        </authorList>
    </citation>
    <scope>NUCLEOTIDE SEQUENCE [LARGE SCALE GENOMIC DNA]</scope>
</reference>
<accession>A0A0G1U010</accession>
<comment type="caution">
    <text evidence="1">The sequence shown here is derived from an EMBL/GenBank/DDBJ whole genome shotgun (WGS) entry which is preliminary data.</text>
</comment>
<evidence type="ECO:0000313" key="2">
    <source>
        <dbReference type="Proteomes" id="UP000034739"/>
    </source>
</evidence>
<dbReference type="SUPFAM" id="SSF46689">
    <property type="entry name" value="Homeodomain-like"/>
    <property type="match status" value="1"/>
</dbReference>
<dbReference type="PANTHER" id="PTHR34849">
    <property type="entry name" value="SSL5025 PROTEIN"/>
    <property type="match status" value="1"/>
</dbReference>
<proteinExistence type="predicted"/>
<dbReference type="InterPro" id="IPR036388">
    <property type="entry name" value="WH-like_DNA-bd_sf"/>
</dbReference>
<dbReference type="AlphaFoldDB" id="A0A0G1U010"/>
<gene>
    <name evidence="1" type="ORF">UY16_C0029G0028</name>
</gene>
<dbReference type="InterPro" id="IPR009057">
    <property type="entry name" value="Homeodomain-like_sf"/>
</dbReference>
<organism evidence="1 2">
    <name type="scientific">Candidatus Gottesmanbacteria bacterium GW2011_GWA2_47_9</name>
    <dbReference type="NCBI Taxonomy" id="1618445"/>
    <lineage>
        <taxon>Bacteria</taxon>
        <taxon>Candidatus Gottesmaniibacteriota</taxon>
    </lineage>
</organism>
<dbReference type="EMBL" id="LCOY01000029">
    <property type="protein sequence ID" value="KKU87389.1"/>
    <property type="molecule type" value="Genomic_DNA"/>
</dbReference>
<sequence>MRCLPLPPLTLFVIDIVLQEANNKNVGSLARKRYVCYSNAPMKKYIVSNPQILSGTPVITGTRVPVSRIVFLLKDGYTLEAIHDEYPHVSLKVLEAVIDEIAQNYGAQMA</sequence>
<dbReference type="Pfam" id="PF04255">
    <property type="entry name" value="DUF433"/>
    <property type="match status" value="1"/>
</dbReference>
<dbReference type="InterPro" id="IPR007367">
    <property type="entry name" value="DUF433"/>
</dbReference>
<protein>
    <recommendedName>
        <fullName evidence="3">Antitoxin</fullName>
    </recommendedName>
</protein>
<evidence type="ECO:0000313" key="1">
    <source>
        <dbReference type="EMBL" id="KKU87389.1"/>
    </source>
</evidence>